<feature type="domain" description="N-acetyltransferase" evidence="1">
    <location>
        <begin position="41"/>
        <end position="182"/>
    </location>
</feature>
<reference evidence="2 3" key="1">
    <citation type="submission" date="2017-05" db="EMBL/GenBank/DDBJ databases">
        <title>Vagococcus spp. assemblies.</title>
        <authorList>
            <person name="Gulvik C.A."/>
        </authorList>
    </citation>
    <scope>NUCLEOTIDE SEQUENCE [LARGE SCALE GENOMIC DNA]</scope>
    <source>
        <strain evidence="2 3">LMG 24798</strain>
    </source>
</reference>
<dbReference type="AlphaFoldDB" id="A0A430ATX2"/>
<dbReference type="EMBL" id="NGKC01000008">
    <property type="protein sequence ID" value="RSU11496.1"/>
    <property type="molecule type" value="Genomic_DNA"/>
</dbReference>
<proteinExistence type="predicted"/>
<organism evidence="2 3">
    <name type="scientific">Vagococcus acidifermentans</name>
    <dbReference type="NCBI Taxonomy" id="564710"/>
    <lineage>
        <taxon>Bacteria</taxon>
        <taxon>Bacillati</taxon>
        <taxon>Bacillota</taxon>
        <taxon>Bacilli</taxon>
        <taxon>Lactobacillales</taxon>
        <taxon>Enterococcaceae</taxon>
        <taxon>Vagococcus</taxon>
    </lineage>
</organism>
<dbReference type="CDD" id="cd04301">
    <property type="entry name" value="NAT_SF"/>
    <property type="match status" value="1"/>
</dbReference>
<comment type="caution">
    <text evidence="2">The sequence shown here is derived from an EMBL/GenBank/DDBJ whole genome shotgun (WGS) entry which is preliminary data.</text>
</comment>
<dbReference type="InterPro" id="IPR016181">
    <property type="entry name" value="Acyl_CoA_acyltransferase"/>
</dbReference>
<dbReference type="InterPro" id="IPR039143">
    <property type="entry name" value="GNPNAT1-like"/>
</dbReference>
<evidence type="ECO:0000313" key="2">
    <source>
        <dbReference type="EMBL" id="RSU11496.1"/>
    </source>
</evidence>
<dbReference type="Gene3D" id="3.40.630.30">
    <property type="match status" value="1"/>
</dbReference>
<dbReference type="GO" id="GO:0008080">
    <property type="term" value="F:N-acetyltransferase activity"/>
    <property type="evidence" value="ECO:0007669"/>
    <property type="project" value="TreeGrafter"/>
</dbReference>
<dbReference type="OrthoDB" id="9775804at2"/>
<sequence length="191" mass="21388">MLVSHVKQNSQKSKKNFPLIQQESSFFIKNRLNKRGVEMTVTIHQVTYDSADYHRLFWIRNDVLRRPLGLVLQRADFPEEAQTCHLGALHDGVYIGAGCCLLKNGVMRASQIAVLPEYQGKAVGRLLMNEIISLARGKGAESVVLDARQTAFAFYEKLGFTYAGRPFTKLGVSHRTMILPLKKAPSARGRG</sequence>
<keyword evidence="3" id="KW-1185">Reference proteome</keyword>
<accession>A0A430ATX2</accession>
<dbReference type="SUPFAM" id="SSF55729">
    <property type="entry name" value="Acyl-CoA N-acyltransferases (Nat)"/>
    <property type="match status" value="1"/>
</dbReference>
<gene>
    <name evidence="2" type="ORF">CBF27_08355</name>
</gene>
<dbReference type="InterPro" id="IPR000182">
    <property type="entry name" value="GNAT_dom"/>
</dbReference>
<dbReference type="Proteomes" id="UP000286773">
    <property type="component" value="Unassembled WGS sequence"/>
</dbReference>
<name>A0A430ATX2_9ENTE</name>
<dbReference type="PROSITE" id="PS51186">
    <property type="entry name" value="GNAT"/>
    <property type="match status" value="1"/>
</dbReference>
<protein>
    <recommendedName>
        <fullName evidence="1">N-acetyltransferase domain-containing protein</fullName>
    </recommendedName>
</protein>
<dbReference type="PANTHER" id="PTHR13355">
    <property type="entry name" value="GLUCOSAMINE 6-PHOSPHATE N-ACETYLTRANSFERASE"/>
    <property type="match status" value="1"/>
</dbReference>
<dbReference type="Pfam" id="PF00583">
    <property type="entry name" value="Acetyltransf_1"/>
    <property type="match status" value="1"/>
</dbReference>
<evidence type="ECO:0000313" key="3">
    <source>
        <dbReference type="Proteomes" id="UP000286773"/>
    </source>
</evidence>
<evidence type="ECO:0000259" key="1">
    <source>
        <dbReference type="PROSITE" id="PS51186"/>
    </source>
</evidence>